<dbReference type="Gene3D" id="2.10.50.10">
    <property type="entry name" value="Tumor Necrosis Factor Receptor, subunit A, domain 2"/>
    <property type="match status" value="2"/>
</dbReference>
<keyword evidence="5 11" id="KW-0675">Receptor</keyword>
<dbReference type="SMART" id="SM00208">
    <property type="entry name" value="TNFR"/>
    <property type="match status" value="3"/>
</dbReference>
<dbReference type="PANTHER" id="PTHR46330:SF16">
    <property type="entry name" value="TUMOR NECROSIS FACTOR RECEPTOR SUPERFAMILY MEMBER 22"/>
    <property type="match status" value="1"/>
</dbReference>
<feature type="disulfide bond" evidence="7">
    <location>
        <begin position="76"/>
        <end position="91"/>
    </location>
</feature>
<accession>A0ABQ0FRT2</accession>
<reference evidence="11 12" key="1">
    <citation type="submission" date="2024-08" db="EMBL/GenBank/DDBJ databases">
        <title>The draft genome of Apodemus speciosus.</title>
        <authorList>
            <person name="Nabeshima K."/>
            <person name="Suzuki S."/>
            <person name="Onuma M."/>
        </authorList>
    </citation>
    <scope>NUCLEOTIDE SEQUENCE [LARGE SCALE GENOMIC DNA]</scope>
    <source>
        <strain evidence="11">IB14-021</strain>
    </source>
</reference>
<evidence type="ECO:0000256" key="7">
    <source>
        <dbReference type="PROSITE-ProRule" id="PRU00206"/>
    </source>
</evidence>
<keyword evidence="12" id="KW-1185">Reference proteome</keyword>
<gene>
    <name evidence="11" type="ORF">APTSU1_001717700</name>
</gene>
<feature type="chain" id="PRO_5046462506" evidence="9">
    <location>
        <begin position="33"/>
        <end position="189"/>
    </location>
</feature>
<keyword evidence="3 8" id="KW-0472">Membrane</keyword>
<evidence type="ECO:0000259" key="10">
    <source>
        <dbReference type="PROSITE" id="PS50050"/>
    </source>
</evidence>
<dbReference type="InterPro" id="IPR001368">
    <property type="entry name" value="TNFR/NGFR_Cys_rich_reg"/>
</dbReference>
<evidence type="ECO:0000313" key="12">
    <source>
        <dbReference type="Proteomes" id="UP001623349"/>
    </source>
</evidence>
<dbReference type="InterPro" id="IPR052491">
    <property type="entry name" value="TNFRSF10"/>
</dbReference>
<feature type="signal peptide" evidence="9">
    <location>
        <begin position="1"/>
        <end position="32"/>
    </location>
</feature>
<dbReference type="InterPro" id="IPR034062">
    <property type="entry name" value="TNFRSF26_N"/>
</dbReference>
<dbReference type="PROSITE" id="PS00652">
    <property type="entry name" value="TNFR_NGFR_1"/>
    <property type="match status" value="1"/>
</dbReference>
<evidence type="ECO:0000313" key="11">
    <source>
        <dbReference type="EMBL" id="GAB1301939.1"/>
    </source>
</evidence>
<dbReference type="PANTHER" id="PTHR46330">
    <property type="entry name" value="TUMOR NECROSIS FACTOR RECEPTOR SUPERFAMILY MEMBER 10B"/>
    <property type="match status" value="1"/>
</dbReference>
<dbReference type="PROSITE" id="PS50050">
    <property type="entry name" value="TNFR_NGFR_2"/>
    <property type="match status" value="2"/>
</dbReference>
<dbReference type="EMBL" id="BAAFST010000019">
    <property type="protein sequence ID" value="GAB1301939.1"/>
    <property type="molecule type" value="Genomic_DNA"/>
</dbReference>
<comment type="subcellular location">
    <subcellularLocation>
        <location evidence="1">Membrane</location>
    </subcellularLocation>
</comment>
<organism evidence="11 12">
    <name type="scientific">Apodemus speciosus</name>
    <name type="common">Large Japanese field mouse</name>
    <dbReference type="NCBI Taxonomy" id="105296"/>
    <lineage>
        <taxon>Eukaryota</taxon>
        <taxon>Metazoa</taxon>
        <taxon>Chordata</taxon>
        <taxon>Craniata</taxon>
        <taxon>Vertebrata</taxon>
        <taxon>Euteleostomi</taxon>
        <taxon>Mammalia</taxon>
        <taxon>Eutheria</taxon>
        <taxon>Euarchontoglires</taxon>
        <taxon>Glires</taxon>
        <taxon>Rodentia</taxon>
        <taxon>Myomorpha</taxon>
        <taxon>Muroidea</taxon>
        <taxon>Muridae</taxon>
        <taxon>Murinae</taxon>
        <taxon>Apodemus</taxon>
    </lineage>
</organism>
<evidence type="ECO:0000256" key="5">
    <source>
        <dbReference type="ARBA" id="ARBA00023170"/>
    </source>
</evidence>
<name>A0ABQ0FRT2_APOSI</name>
<comment type="caution">
    <text evidence="11">The sequence shown here is derived from an EMBL/GenBank/DDBJ whole genome shotgun (WGS) entry which is preliminary data.</text>
</comment>
<feature type="disulfide bond" evidence="7">
    <location>
        <begin position="138"/>
        <end position="156"/>
    </location>
</feature>
<evidence type="ECO:0000256" key="4">
    <source>
        <dbReference type="ARBA" id="ARBA00023157"/>
    </source>
</evidence>
<keyword evidence="6" id="KW-0325">Glycoprotein</keyword>
<evidence type="ECO:0000256" key="1">
    <source>
        <dbReference type="ARBA" id="ARBA00004370"/>
    </source>
</evidence>
<dbReference type="Proteomes" id="UP001623349">
    <property type="component" value="Unassembled WGS sequence"/>
</dbReference>
<feature type="repeat" description="TNFR-Cys" evidence="7">
    <location>
        <begin position="75"/>
        <end position="115"/>
    </location>
</feature>
<keyword evidence="8" id="KW-1133">Transmembrane helix</keyword>
<keyword evidence="8" id="KW-0812">Transmembrane</keyword>
<feature type="domain" description="TNFR-Cys" evidence="10">
    <location>
        <begin position="75"/>
        <end position="115"/>
    </location>
</feature>
<feature type="disulfide bond" evidence="7">
    <location>
        <begin position="94"/>
        <end position="107"/>
    </location>
</feature>
<dbReference type="CDD" id="cd15837">
    <property type="entry name" value="TNFRSF26"/>
    <property type="match status" value="1"/>
</dbReference>
<proteinExistence type="predicted"/>
<feature type="domain" description="TNFR-Cys" evidence="10">
    <location>
        <begin position="116"/>
        <end position="156"/>
    </location>
</feature>
<keyword evidence="4 7" id="KW-1015">Disulfide bond</keyword>
<evidence type="ECO:0000256" key="9">
    <source>
        <dbReference type="SAM" id="SignalP"/>
    </source>
</evidence>
<keyword evidence="2" id="KW-0677">Repeat</keyword>
<sequence length="189" mass="21391">MVGFSRSAFSLSRWILLLLLLQLLNLPLQVIAMLESHPCAPGEYWFTDFCCKSCPAGMFVQKPCTVPHTQGLCEKCHPGTFTESDNGLDDCRRCSTCDKNQEMVTDCSATSDRKCQCQTHRFYYDPESPELCRQCTKCPQGIPVLQECNSTANTVCSQSASNHRDRRFLLLPSLSVLIFAIVVYYILRR</sequence>
<evidence type="ECO:0000256" key="2">
    <source>
        <dbReference type="ARBA" id="ARBA00022737"/>
    </source>
</evidence>
<feature type="repeat" description="TNFR-Cys" evidence="7">
    <location>
        <begin position="116"/>
        <end position="156"/>
    </location>
</feature>
<feature type="disulfide bond" evidence="7">
    <location>
        <begin position="135"/>
        <end position="148"/>
    </location>
</feature>
<feature type="transmembrane region" description="Helical" evidence="8">
    <location>
        <begin position="168"/>
        <end position="187"/>
    </location>
</feature>
<feature type="disulfide bond" evidence="7">
    <location>
        <begin position="97"/>
        <end position="115"/>
    </location>
</feature>
<keyword evidence="9" id="KW-0732">Signal</keyword>
<dbReference type="Pfam" id="PF00020">
    <property type="entry name" value="TNFR_c6"/>
    <property type="match status" value="2"/>
</dbReference>
<evidence type="ECO:0000256" key="6">
    <source>
        <dbReference type="ARBA" id="ARBA00023180"/>
    </source>
</evidence>
<dbReference type="SUPFAM" id="SSF57586">
    <property type="entry name" value="TNF receptor-like"/>
    <property type="match status" value="2"/>
</dbReference>
<feature type="disulfide bond" evidence="7">
    <location>
        <begin position="117"/>
        <end position="132"/>
    </location>
</feature>
<evidence type="ECO:0000256" key="8">
    <source>
        <dbReference type="SAM" id="Phobius"/>
    </source>
</evidence>
<evidence type="ECO:0000256" key="3">
    <source>
        <dbReference type="ARBA" id="ARBA00023136"/>
    </source>
</evidence>
<protein>
    <submittedName>
        <fullName evidence="11">Tumor necrosis factor receptor superfamily member 22</fullName>
    </submittedName>
</protein>